<reference evidence="2 3" key="1">
    <citation type="submission" date="2017-08" db="EMBL/GenBank/DDBJ databases">
        <title>Infants hospitalized years apart are colonized by the same room-sourced microbial strains.</title>
        <authorList>
            <person name="Brooks B."/>
            <person name="Olm M.R."/>
            <person name="Firek B.A."/>
            <person name="Baker R."/>
            <person name="Thomas B.C."/>
            <person name="Morowitz M.J."/>
            <person name="Banfield J.F."/>
        </authorList>
    </citation>
    <scope>NUCLEOTIDE SEQUENCE [LARGE SCALE GENOMIC DNA]</scope>
    <source>
        <strain evidence="2">S2_005_002_R2_34</strain>
    </source>
</reference>
<organism evidence="2 3">
    <name type="scientific">Rhodovulum sulfidophilum</name>
    <name type="common">Rhodobacter sulfidophilus</name>
    <dbReference type="NCBI Taxonomy" id="35806"/>
    <lineage>
        <taxon>Bacteria</taxon>
        <taxon>Pseudomonadati</taxon>
        <taxon>Pseudomonadota</taxon>
        <taxon>Alphaproteobacteria</taxon>
        <taxon>Rhodobacterales</taxon>
        <taxon>Paracoccaceae</taxon>
        <taxon>Rhodovulum</taxon>
    </lineage>
</organism>
<accession>A0A2W5N950</accession>
<dbReference type="Proteomes" id="UP000249185">
    <property type="component" value="Unassembled WGS sequence"/>
</dbReference>
<evidence type="ECO:0000313" key="3">
    <source>
        <dbReference type="Proteomes" id="UP000249185"/>
    </source>
</evidence>
<gene>
    <name evidence="2" type="ORF">DI556_13420</name>
</gene>
<proteinExistence type="predicted"/>
<evidence type="ECO:0000313" key="2">
    <source>
        <dbReference type="EMBL" id="PZQ48809.1"/>
    </source>
</evidence>
<evidence type="ECO:0008006" key="4">
    <source>
        <dbReference type="Google" id="ProtNLM"/>
    </source>
</evidence>
<feature type="compositionally biased region" description="Gly residues" evidence="1">
    <location>
        <begin position="51"/>
        <end position="62"/>
    </location>
</feature>
<feature type="compositionally biased region" description="Low complexity" evidence="1">
    <location>
        <begin position="63"/>
        <end position="78"/>
    </location>
</feature>
<name>A0A2W5N950_RHOSU</name>
<dbReference type="EMBL" id="QFPW01000010">
    <property type="protein sequence ID" value="PZQ48809.1"/>
    <property type="molecule type" value="Genomic_DNA"/>
</dbReference>
<feature type="region of interest" description="Disordered" evidence="1">
    <location>
        <begin position="51"/>
        <end position="82"/>
    </location>
</feature>
<comment type="caution">
    <text evidence="2">The sequence shown here is derived from an EMBL/GenBank/DDBJ whole genome shotgun (WGS) entry which is preliminary data.</text>
</comment>
<evidence type="ECO:0000256" key="1">
    <source>
        <dbReference type="SAM" id="MobiDB-lite"/>
    </source>
</evidence>
<sequence length="132" mass="13559">MADPIRSGLSLVGLALVAGCSGIGENETLCQAQPEACMSVREAYYASNGAAGPGSSGGGGAGPIPLGPIAGQPGAQPPRTDAVSLANGQAMRIWTAPYVDELGALHVSGYTFVEMQDRAWNVSQTDFYWTAR</sequence>
<dbReference type="PROSITE" id="PS51257">
    <property type="entry name" value="PROKAR_LIPOPROTEIN"/>
    <property type="match status" value="1"/>
</dbReference>
<dbReference type="AlphaFoldDB" id="A0A2W5N950"/>
<protein>
    <recommendedName>
        <fullName evidence="4">Type IV conjugative transfer system protein TraV</fullName>
    </recommendedName>
</protein>
<dbReference type="InterPro" id="IPR014118">
    <property type="entry name" value="T4SS_TraV"/>
</dbReference>
<dbReference type="Pfam" id="PF09676">
    <property type="entry name" value="TraV"/>
    <property type="match status" value="1"/>
</dbReference>